<dbReference type="GO" id="GO:0004386">
    <property type="term" value="F:helicase activity"/>
    <property type="evidence" value="ECO:0007669"/>
    <property type="project" value="UniProtKB-KW"/>
</dbReference>
<dbReference type="InterPro" id="IPR011545">
    <property type="entry name" value="DEAD/DEAH_box_helicase_dom"/>
</dbReference>
<gene>
    <name evidence="8" type="primary">hrpA</name>
    <name evidence="8" type="ORF">GCM10009821_01360</name>
</gene>
<dbReference type="InterPro" id="IPR024590">
    <property type="entry name" value="HrpA_C"/>
</dbReference>
<dbReference type="InterPro" id="IPR010222">
    <property type="entry name" value="RNA_helicase_HrpA"/>
</dbReference>
<dbReference type="Pfam" id="PF11898">
    <property type="entry name" value="DUF3418"/>
    <property type="match status" value="1"/>
</dbReference>
<dbReference type="EMBL" id="BAAAPY010000001">
    <property type="protein sequence ID" value="GAA2069000.1"/>
    <property type="molecule type" value="Genomic_DNA"/>
</dbReference>
<dbReference type="InterPro" id="IPR027417">
    <property type="entry name" value="P-loop_NTPase"/>
</dbReference>
<dbReference type="CDD" id="cd18791">
    <property type="entry name" value="SF2_C_RHA"/>
    <property type="match status" value="1"/>
</dbReference>
<dbReference type="PANTHER" id="PTHR18934:SF99">
    <property type="entry name" value="ATP-DEPENDENT RNA HELICASE DHX37-RELATED"/>
    <property type="match status" value="1"/>
</dbReference>
<dbReference type="NCBIfam" id="NF008348">
    <property type="entry name" value="PRK11131.1"/>
    <property type="match status" value="1"/>
</dbReference>
<comment type="caution">
    <text evidence="8">The sequence shown here is derived from an EMBL/GenBank/DDBJ whole genome shotgun (WGS) entry which is preliminary data.</text>
</comment>
<evidence type="ECO:0000256" key="1">
    <source>
        <dbReference type="ARBA" id="ARBA00022741"/>
    </source>
</evidence>
<feature type="region of interest" description="Disordered" evidence="5">
    <location>
        <begin position="400"/>
        <end position="419"/>
    </location>
</feature>
<dbReference type="SMART" id="SM00490">
    <property type="entry name" value="HELICc"/>
    <property type="match status" value="1"/>
</dbReference>
<evidence type="ECO:0000256" key="5">
    <source>
        <dbReference type="SAM" id="MobiDB-lite"/>
    </source>
</evidence>
<dbReference type="PROSITE" id="PS51192">
    <property type="entry name" value="HELICASE_ATP_BIND_1"/>
    <property type="match status" value="1"/>
</dbReference>
<dbReference type="PROSITE" id="PS51194">
    <property type="entry name" value="HELICASE_CTER"/>
    <property type="match status" value="1"/>
</dbReference>
<dbReference type="RefSeq" id="WP_344323093.1">
    <property type="nucleotide sequence ID" value="NZ_BAAAPY010000001.1"/>
</dbReference>
<dbReference type="InterPro" id="IPR003593">
    <property type="entry name" value="AAA+_ATPase"/>
</dbReference>
<dbReference type="InterPro" id="IPR011709">
    <property type="entry name" value="DEAD-box_helicase_OB_fold"/>
</dbReference>
<keyword evidence="2" id="KW-0378">Hydrolase</keyword>
<evidence type="ECO:0000259" key="6">
    <source>
        <dbReference type="PROSITE" id="PS51192"/>
    </source>
</evidence>
<dbReference type="SMART" id="SM00382">
    <property type="entry name" value="AAA"/>
    <property type="match status" value="1"/>
</dbReference>
<feature type="domain" description="Helicase C-terminal" evidence="7">
    <location>
        <begin position="200"/>
        <end position="365"/>
    </location>
</feature>
<dbReference type="Proteomes" id="UP001501480">
    <property type="component" value="Unassembled WGS sequence"/>
</dbReference>
<dbReference type="SMART" id="SM00487">
    <property type="entry name" value="DEXDc"/>
    <property type="match status" value="1"/>
</dbReference>
<evidence type="ECO:0000313" key="8">
    <source>
        <dbReference type="EMBL" id="GAA2069000.1"/>
    </source>
</evidence>
<dbReference type="SUPFAM" id="SSF52540">
    <property type="entry name" value="P-loop containing nucleoside triphosphate hydrolases"/>
    <property type="match status" value="1"/>
</dbReference>
<dbReference type="Pfam" id="PF00270">
    <property type="entry name" value="DEAD"/>
    <property type="match status" value="1"/>
</dbReference>
<dbReference type="SMART" id="SM00847">
    <property type="entry name" value="HA2"/>
    <property type="match status" value="1"/>
</dbReference>
<dbReference type="Gene3D" id="1.20.120.1080">
    <property type="match status" value="1"/>
</dbReference>
<sequence length="1215" mass="136848">MKLSFDPALPISERHDEILETIRDHQVVVIAGETGSGKTTQLPKIALETGATRIAHTQPRRIAARSVARRIADECEVELGAEVGYAVRFDDRSTAETAVRLVTDGLLLAEINHDPELRRYDCIIIDEAHERTLSIDFLLGYLKRLLPRRPDLKLVITSATIDVERFGAMFDAPVIEVSGRTYPVEVRYRPPVDDDGMHDAIVAAVDELPREGDILVFLSGEREIRDAADLLTARRLPRTEILPLYGRLSAQDQQKIFSGHGGRRIVLATNVAETSLTVPGIRYVIDTGYARISRYSQRLKVQRLPIEPISQASAAQRAGRCGRVADGICIRLYEEEDHDGRPEFTDPEILRTNLASVLLQMAAQDLGSIDDFPFLDPPDSRAVSDGLTLLRELGALAENESRGRRRGAGASGGASGERLTRLGRTMASLPLDPRMARMLLAADRHDCLADVLVIVSALSIQDPRERPLEQQAAADAKHARFRQPDSDFLSYLSLWTYLRDRRQELSGNAFRRLCREEFLHYLRVREWQDIHAQLRRTVRELGMKPGEVGADPADVHRALLTGLLSHVGLREGDGKEFLGARGARFMVFPGSGLAKKPPRFVVAGELVETSRLWARDVAKVEPEWIEKAASHLVKRQYAEPHWSARRGAAMARERVTLYGVPLVADRLVPLSRTDPHLARELFIRHALVDGEWRTQHRFWHRNAELVAEAEQVEERVRRRGLRVDDEALFDFYDARVPADVVSVRHFDAWWKKVRREHPDLLTFDDDLLRIDVDDLEQDFPTAWRSESAEYDVSYAFEPGSDSDGVIVDVPLDDLLGLDPREFVWNVPGHRLELVTELLRTLPKPLRRQLVPAPQHAAEILQDMDPGATDLTAELVRQIRHRVGAEVTEDVLDLTAVPDHLRVVFRVLDDGTELARGRDLDALRERLEPQLRRDLENVARSQERTGITTWDVGTLEPVLRAGRVDGFPALVDEDGSVALRVLDSPAEQAAAMIRGQARLLSLTLPTTTPRLGKALDLKQKLTLSAAPYRDPAAVLDDARLAALDHLVAEHGTAWDEQDFTVLRDLVRPDVHDVTESIVRDVLRAVETLAKVPTDSTTRAPQDVVEDVRVQLSWLVFDGFVRELGRVQLRRLPIYLQAAARRLQTPKAPSSHDIADLEAEFHERTAACSRWRRLAPDVQQVRWAFEELRVSRYAQNLGTAHPVSMKRVRRMLDELVV</sequence>
<evidence type="ECO:0000256" key="3">
    <source>
        <dbReference type="ARBA" id="ARBA00022806"/>
    </source>
</evidence>
<evidence type="ECO:0000313" key="9">
    <source>
        <dbReference type="Proteomes" id="UP001501480"/>
    </source>
</evidence>
<evidence type="ECO:0000259" key="7">
    <source>
        <dbReference type="PROSITE" id="PS51194"/>
    </source>
</evidence>
<evidence type="ECO:0000256" key="2">
    <source>
        <dbReference type="ARBA" id="ARBA00022801"/>
    </source>
</evidence>
<keyword evidence="4" id="KW-0067">ATP-binding</keyword>
<evidence type="ECO:0000256" key="4">
    <source>
        <dbReference type="ARBA" id="ARBA00022840"/>
    </source>
</evidence>
<dbReference type="Pfam" id="PF07717">
    <property type="entry name" value="OB_NTP_bind"/>
    <property type="match status" value="1"/>
</dbReference>
<name>A0ABN2VPU2_9ACTN</name>
<reference evidence="8 9" key="1">
    <citation type="journal article" date="2019" name="Int. J. Syst. Evol. Microbiol.">
        <title>The Global Catalogue of Microorganisms (GCM) 10K type strain sequencing project: providing services to taxonomists for standard genome sequencing and annotation.</title>
        <authorList>
            <consortium name="The Broad Institute Genomics Platform"/>
            <consortium name="The Broad Institute Genome Sequencing Center for Infectious Disease"/>
            <person name="Wu L."/>
            <person name="Ma J."/>
        </authorList>
    </citation>
    <scope>NUCLEOTIDE SEQUENCE [LARGE SCALE GENOMIC DNA]</scope>
    <source>
        <strain evidence="8 9">JCM 15749</strain>
    </source>
</reference>
<organism evidence="8 9">
    <name type="scientific">Aeromicrobium halocynthiae</name>
    <dbReference type="NCBI Taxonomy" id="560557"/>
    <lineage>
        <taxon>Bacteria</taxon>
        <taxon>Bacillati</taxon>
        <taxon>Actinomycetota</taxon>
        <taxon>Actinomycetes</taxon>
        <taxon>Propionibacteriales</taxon>
        <taxon>Nocardioidaceae</taxon>
        <taxon>Aeromicrobium</taxon>
    </lineage>
</organism>
<dbReference type="PANTHER" id="PTHR18934">
    <property type="entry name" value="ATP-DEPENDENT RNA HELICASE"/>
    <property type="match status" value="1"/>
</dbReference>
<keyword evidence="9" id="KW-1185">Reference proteome</keyword>
<keyword evidence="1" id="KW-0547">Nucleotide-binding</keyword>
<protein>
    <submittedName>
        <fullName evidence="8">ATP-dependent RNA helicase HrpA</fullName>
    </submittedName>
</protein>
<dbReference type="NCBIfam" id="TIGR01967">
    <property type="entry name" value="DEAH_box_HrpA"/>
    <property type="match status" value="1"/>
</dbReference>
<dbReference type="Pfam" id="PF21010">
    <property type="entry name" value="HA2_C"/>
    <property type="match status" value="1"/>
</dbReference>
<accession>A0ABN2VPU2</accession>
<keyword evidence="3 8" id="KW-0347">Helicase</keyword>
<dbReference type="Gene3D" id="3.40.50.300">
    <property type="entry name" value="P-loop containing nucleotide triphosphate hydrolases"/>
    <property type="match status" value="2"/>
</dbReference>
<proteinExistence type="predicted"/>
<dbReference type="Pfam" id="PF00271">
    <property type="entry name" value="Helicase_C"/>
    <property type="match status" value="1"/>
</dbReference>
<dbReference type="InterPro" id="IPR001650">
    <property type="entry name" value="Helicase_C-like"/>
</dbReference>
<dbReference type="InterPro" id="IPR007502">
    <property type="entry name" value="Helicase-assoc_dom"/>
</dbReference>
<feature type="domain" description="Helicase ATP-binding" evidence="6">
    <location>
        <begin position="19"/>
        <end position="179"/>
    </location>
</feature>
<dbReference type="InterPro" id="IPR014001">
    <property type="entry name" value="Helicase_ATP-bd"/>
</dbReference>